<dbReference type="EMBL" id="JADCNM010000026">
    <property type="protein sequence ID" value="KAG0452131.1"/>
    <property type="molecule type" value="Genomic_DNA"/>
</dbReference>
<gene>
    <name evidence="1" type="ORF">HPP92_025858</name>
</gene>
<accession>A0A835PH93</accession>
<protein>
    <submittedName>
        <fullName evidence="1">Uncharacterized protein</fullName>
    </submittedName>
</protein>
<comment type="caution">
    <text evidence="1">The sequence shown here is derived from an EMBL/GenBank/DDBJ whole genome shotgun (WGS) entry which is preliminary data.</text>
</comment>
<organism evidence="1 2">
    <name type="scientific">Vanilla planifolia</name>
    <name type="common">Vanilla</name>
    <dbReference type="NCBI Taxonomy" id="51239"/>
    <lineage>
        <taxon>Eukaryota</taxon>
        <taxon>Viridiplantae</taxon>
        <taxon>Streptophyta</taxon>
        <taxon>Embryophyta</taxon>
        <taxon>Tracheophyta</taxon>
        <taxon>Spermatophyta</taxon>
        <taxon>Magnoliopsida</taxon>
        <taxon>Liliopsida</taxon>
        <taxon>Asparagales</taxon>
        <taxon>Orchidaceae</taxon>
        <taxon>Vanilloideae</taxon>
        <taxon>Vanilleae</taxon>
        <taxon>Vanilla</taxon>
    </lineage>
</organism>
<name>A0A835PH93_VANPL</name>
<proteinExistence type="predicted"/>
<reference evidence="1 2" key="1">
    <citation type="journal article" date="2020" name="Nat. Food">
        <title>A phased Vanilla planifolia genome enables genetic improvement of flavour and production.</title>
        <authorList>
            <person name="Hasing T."/>
            <person name="Tang H."/>
            <person name="Brym M."/>
            <person name="Khazi F."/>
            <person name="Huang T."/>
            <person name="Chambers A.H."/>
        </authorList>
    </citation>
    <scope>NUCLEOTIDE SEQUENCE [LARGE SCALE GENOMIC DNA]</scope>
    <source>
        <tissue evidence="1">Leaf</tissue>
    </source>
</reference>
<evidence type="ECO:0000313" key="2">
    <source>
        <dbReference type="Proteomes" id="UP000639772"/>
    </source>
</evidence>
<sequence length="49" mass="5681">MAEILDDRCRGVEKMIKMVETKKLDHSLRKRLQCAFLEGDYLFGLPANP</sequence>
<dbReference type="AlphaFoldDB" id="A0A835PH93"/>
<evidence type="ECO:0000313" key="1">
    <source>
        <dbReference type="EMBL" id="KAG0452131.1"/>
    </source>
</evidence>
<dbReference type="Proteomes" id="UP000639772">
    <property type="component" value="Unassembled WGS sequence"/>
</dbReference>